<accession>A0A975JEL8</accession>
<dbReference type="RefSeq" id="WP_212705023.1">
    <property type="nucleotide sequence ID" value="NZ_CP073581.1"/>
</dbReference>
<evidence type="ECO:0000313" key="1">
    <source>
        <dbReference type="EMBL" id="QUJ76826.1"/>
    </source>
</evidence>
<sequence>MTPKTPASGWTAKRRLALAALALVGVFAAGVALSPPRDPGVAVIGDRADALRAALGDLPQGDPTVTIVTIARWDNLRHLPDIAETCWDACHNRVAGHITLTRMRFGATQKTVVFHLPSFGGDMACIAARARQELSRLRADAPCAPQVARRAVWILPMGLGRI</sequence>
<dbReference type="KEGG" id="sual:KDD17_01825"/>
<protein>
    <submittedName>
        <fullName evidence="1">Uncharacterized protein</fullName>
    </submittedName>
</protein>
<name>A0A975JEL8_9RHOB</name>
<organism evidence="1 2">
    <name type="scientific">Sulfitobacter albidus</name>
    <dbReference type="NCBI Taxonomy" id="2829501"/>
    <lineage>
        <taxon>Bacteria</taxon>
        <taxon>Pseudomonadati</taxon>
        <taxon>Pseudomonadota</taxon>
        <taxon>Alphaproteobacteria</taxon>
        <taxon>Rhodobacterales</taxon>
        <taxon>Roseobacteraceae</taxon>
        <taxon>Sulfitobacter</taxon>
    </lineage>
</organism>
<proteinExistence type="predicted"/>
<evidence type="ECO:0000313" key="2">
    <source>
        <dbReference type="Proteomes" id="UP000683291"/>
    </source>
</evidence>
<keyword evidence="2" id="KW-1185">Reference proteome</keyword>
<dbReference type="Proteomes" id="UP000683291">
    <property type="component" value="Chromosome 1"/>
</dbReference>
<dbReference type="AlphaFoldDB" id="A0A975JEL8"/>
<dbReference type="EMBL" id="CP073581">
    <property type="protein sequence ID" value="QUJ76826.1"/>
    <property type="molecule type" value="Genomic_DNA"/>
</dbReference>
<gene>
    <name evidence="1" type="ORF">KDD17_01825</name>
</gene>
<reference evidence="1" key="1">
    <citation type="submission" date="2021-04" db="EMBL/GenBank/DDBJ databases">
        <title>Complete genome sequence for Sulfitobacter sp. strain JK7-1.</title>
        <authorList>
            <person name="Park S.-J."/>
        </authorList>
    </citation>
    <scope>NUCLEOTIDE SEQUENCE</scope>
    <source>
        <strain evidence="1">JK7-1</strain>
    </source>
</reference>